<dbReference type="PANTHER" id="PTHR34309:SF1">
    <property type="entry name" value="PROTEIN GLCG"/>
    <property type="match status" value="1"/>
</dbReference>
<comment type="caution">
    <text evidence="1">The sequence shown here is derived from an EMBL/GenBank/DDBJ whole genome shotgun (WGS) entry which is preliminary data.</text>
</comment>
<dbReference type="InterPro" id="IPR005624">
    <property type="entry name" value="PduO/GlcC-like"/>
</dbReference>
<dbReference type="STRING" id="1305731.GCA_000934705_02669"/>
<dbReference type="InterPro" id="IPR052517">
    <property type="entry name" value="GlcG_carb_metab_protein"/>
</dbReference>
<dbReference type="Pfam" id="PF03928">
    <property type="entry name" value="HbpS-like"/>
    <property type="match status" value="1"/>
</dbReference>
<evidence type="ECO:0000313" key="1">
    <source>
        <dbReference type="EMBL" id="KPQ26896.1"/>
    </source>
</evidence>
<gene>
    <name evidence="1" type="ORF">HLUCCX14_16840</name>
</gene>
<dbReference type="InterPro" id="IPR038084">
    <property type="entry name" value="PduO/GlcC-like_sf"/>
</dbReference>
<proteinExistence type="predicted"/>
<organism evidence="1 2">
    <name type="scientific">Marinobacter excellens HL-55</name>
    <dbReference type="NCBI Taxonomy" id="1305731"/>
    <lineage>
        <taxon>Bacteria</taxon>
        <taxon>Pseudomonadati</taxon>
        <taxon>Pseudomonadota</taxon>
        <taxon>Gammaproteobacteria</taxon>
        <taxon>Pseudomonadales</taxon>
        <taxon>Marinobacteraceae</taxon>
        <taxon>Marinobacter</taxon>
    </lineage>
</organism>
<protein>
    <recommendedName>
        <fullName evidence="3">Heme-binding protein</fullName>
    </recommendedName>
</protein>
<sequence>MTHCDTKDFVQPGFTLTETAALQLLQSAVEKASELGIKATVAVVDPSGRLLAFVRMAGSFLVSSELAEKKACTAAGMGVDSAELESMLGSAKPRVLDGLVKARDFTVIGGGVPLYWNEMLVGGIGVSGGSEDEDIECAQAAARLICT</sequence>
<evidence type="ECO:0000313" key="2">
    <source>
        <dbReference type="Proteomes" id="UP000050416"/>
    </source>
</evidence>
<name>A0A0P7ZCW1_9GAMM</name>
<evidence type="ECO:0008006" key="3">
    <source>
        <dbReference type="Google" id="ProtNLM"/>
    </source>
</evidence>
<dbReference type="SUPFAM" id="SSF143744">
    <property type="entry name" value="GlcG-like"/>
    <property type="match status" value="1"/>
</dbReference>
<dbReference type="Gene3D" id="3.30.450.150">
    <property type="entry name" value="Haem-degrading domain"/>
    <property type="match status" value="1"/>
</dbReference>
<reference evidence="1 2" key="1">
    <citation type="submission" date="2015-09" db="EMBL/GenBank/DDBJ databases">
        <title>Identification and resolution of microdiversity through metagenomic sequencing of parallel consortia.</title>
        <authorList>
            <person name="Nelson W.C."/>
            <person name="Romine M.F."/>
            <person name="Lindemann S.R."/>
        </authorList>
    </citation>
    <scope>NUCLEOTIDE SEQUENCE [LARGE SCALE GENOMIC DNA]</scope>
    <source>
        <strain evidence="1">HL-55</strain>
    </source>
</reference>
<dbReference type="AlphaFoldDB" id="A0A0P7ZCW1"/>
<dbReference type="OrthoDB" id="1684899at2"/>
<dbReference type="PANTHER" id="PTHR34309">
    <property type="entry name" value="SLR1406 PROTEIN"/>
    <property type="match status" value="1"/>
</dbReference>
<dbReference type="PATRIC" id="fig|1305731.5.peg.2331"/>
<accession>A0A0P7ZCW1</accession>
<dbReference type="Proteomes" id="UP000050416">
    <property type="component" value="Unassembled WGS sequence"/>
</dbReference>
<dbReference type="EMBL" id="LJZQ01000040">
    <property type="protein sequence ID" value="KPQ26896.1"/>
    <property type="molecule type" value="Genomic_DNA"/>
</dbReference>